<accession>A0AAF0Y7F3</accession>
<organism evidence="2 3">
    <name type="scientific">Vanrija pseudolonga</name>
    <dbReference type="NCBI Taxonomy" id="143232"/>
    <lineage>
        <taxon>Eukaryota</taxon>
        <taxon>Fungi</taxon>
        <taxon>Dikarya</taxon>
        <taxon>Basidiomycota</taxon>
        <taxon>Agaricomycotina</taxon>
        <taxon>Tremellomycetes</taxon>
        <taxon>Trichosporonales</taxon>
        <taxon>Trichosporonaceae</taxon>
        <taxon>Vanrija</taxon>
    </lineage>
</organism>
<evidence type="ECO:0000313" key="2">
    <source>
        <dbReference type="EMBL" id="WOO80777.1"/>
    </source>
</evidence>
<feature type="domain" description="Small nuclear ribonucleoprotein Prp3 C-terminal" evidence="1">
    <location>
        <begin position="156"/>
        <end position="228"/>
    </location>
</feature>
<evidence type="ECO:0000259" key="1">
    <source>
        <dbReference type="Pfam" id="PF06544"/>
    </source>
</evidence>
<dbReference type="Proteomes" id="UP000827549">
    <property type="component" value="Chromosome 3"/>
</dbReference>
<dbReference type="PIRSF" id="PIRSF038021">
    <property type="entry name" value="UCP038021_RWDD2"/>
    <property type="match status" value="1"/>
</dbReference>
<dbReference type="CDD" id="cd24163">
    <property type="entry name" value="RWDD2_C"/>
    <property type="match status" value="1"/>
</dbReference>
<sequence>MADDALQALAFLEAMYPLPGELLLSDAARAALDAYSAGEEPDLAGVDSLDLALCVALVEGEDEQGQRVELVISLPVSGGATRISLRQPDFLTRASYEVLAAALPAPSSDEIPSDAITLAVEALRAAALELPSAPASPKAKADDNDGADDGPLERVWFWFPSLSTREKRKDLVTYTATYRLKGFVLSGKPALLCLEGGGRAVDRYMAAIKSESWGDIPSYQKKVTERLRRPITDAERKFSTMTDITHLITHHGTYNHRGDMSEVKKLMDEWGVGDDFAGAVMNAT</sequence>
<dbReference type="PANTHER" id="PTHR15955:SF10">
    <property type="entry name" value="DUF1115 DOMAIN PROTEIN (AFU_ORTHOLOGUE AFUA_5G14750)"/>
    <property type="match status" value="1"/>
</dbReference>
<protein>
    <submittedName>
        <fullName evidence="2">RWD domain-containing protein 2B</fullName>
    </submittedName>
</protein>
<dbReference type="InterPro" id="IPR059181">
    <property type="entry name" value="RWDD2A-B_C"/>
</dbReference>
<dbReference type="InterPro" id="IPR010541">
    <property type="entry name" value="Prp3_C"/>
</dbReference>
<dbReference type="PANTHER" id="PTHR15955">
    <property type="entry name" value="RWD DOMAIN CONTAINING PROTEIN 2"/>
    <property type="match status" value="1"/>
</dbReference>
<evidence type="ECO:0000313" key="3">
    <source>
        <dbReference type="Proteomes" id="UP000827549"/>
    </source>
</evidence>
<name>A0AAF0Y7F3_9TREE</name>
<keyword evidence="3" id="KW-1185">Reference proteome</keyword>
<dbReference type="RefSeq" id="XP_062626809.1">
    <property type="nucleotide sequence ID" value="XM_062770825.1"/>
</dbReference>
<dbReference type="EMBL" id="CP086716">
    <property type="protein sequence ID" value="WOO80777.1"/>
    <property type="molecule type" value="Genomic_DNA"/>
</dbReference>
<dbReference type="GeneID" id="87807544"/>
<dbReference type="Pfam" id="PF06544">
    <property type="entry name" value="Prp3_C"/>
    <property type="match status" value="1"/>
</dbReference>
<dbReference type="InterPro" id="IPR017359">
    <property type="entry name" value="Phi-like"/>
</dbReference>
<dbReference type="AlphaFoldDB" id="A0AAF0Y7F3"/>
<gene>
    <name evidence="2" type="primary">RWDD2B</name>
    <name evidence="2" type="ORF">LOC62_03G004306</name>
</gene>
<reference evidence="2" key="1">
    <citation type="submission" date="2023-10" db="EMBL/GenBank/DDBJ databases">
        <authorList>
            <person name="Noh H."/>
        </authorList>
    </citation>
    <scope>NUCLEOTIDE SEQUENCE</scope>
    <source>
        <strain evidence="2">DUCC4014</strain>
    </source>
</reference>
<proteinExistence type="predicted"/>